<keyword evidence="10" id="KW-1185">Reference proteome</keyword>
<comment type="cofactor">
    <cofactor evidence="7">
        <name>Zn(2+)</name>
        <dbReference type="ChEBI" id="CHEBI:29105"/>
    </cofactor>
    <text evidence="7">Binds 1 zinc ion.</text>
</comment>
<dbReference type="InterPro" id="IPR001567">
    <property type="entry name" value="Pept_M3A_M3B_dom"/>
</dbReference>
<evidence type="ECO:0000256" key="7">
    <source>
        <dbReference type="RuleBase" id="RU003435"/>
    </source>
</evidence>
<organism evidence="9 10">
    <name type="scientific">Arthrobacter russicus</name>
    <dbReference type="NCBI Taxonomy" id="172040"/>
    <lineage>
        <taxon>Bacteria</taxon>
        <taxon>Bacillati</taxon>
        <taxon>Actinomycetota</taxon>
        <taxon>Actinomycetes</taxon>
        <taxon>Micrococcales</taxon>
        <taxon>Micrococcaceae</taxon>
        <taxon>Arthrobacter</taxon>
    </lineage>
</organism>
<dbReference type="SUPFAM" id="SSF55486">
    <property type="entry name" value="Metalloproteases ('zincins'), catalytic domain"/>
    <property type="match status" value="1"/>
</dbReference>
<keyword evidence="4 7" id="KW-0378">Hydrolase</keyword>
<dbReference type="EC" id="3.4.15.5" evidence="9"/>
<keyword evidence="2 7" id="KW-0645">Protease</keyword>
<accession>A0ABU1J620</accession>
<keyword evidence="9" id="KW-0121">Carboxypeptidase</keyword>
<dbReference type="Gene3D" id="1.10.1370.40">
    <property type="match status" value="3"/>
</dbReference>
<evidence type="ECO:0000313" key="9">
    <source>
        <dbReference type="EMBL" id="MDR6267867.1"/>
    </source>
</evidence>
<dbReference type="PANTHER" id="PTHR43660">
    <property type="entry name" value="DIPEPTIDYL CARBOXYPEPTIDASE"/>
    <property type="match status" value="1"/>
</dbReference>
<dbReference type="EMBL" id="JAVDQF010000001">
    <property type="protein sequence ID" value="MDR6267867.1"/>
    <property type="molecule type" value="Genomic_DNA"/>
</dbReference>
<feature type="domain" description="Peptidase M3A/M3B catalytic" evidence="8">
    <location>
        <begin position="233"/>
        <end position="675"/>
    </location>
</feature>
<dbReference type="InterPro" id="IPR034005">
    <property type="entry name" value="M3A_DCP"/>
</dbReference>
<comment type="similarity">
    <text evidence="1 7">Belongs to the peptidase M3 family.</text>
</comment>
<evidence type="ECO:0000256" key="6">
    <source>
        <dbReference type="ARBA" id="ARBA00023049"/>
    </source>
</evidence>
<keyword evidence="3 7" id="KW-0479">Metal-binding</keyword>
<dbReference type="GO" id="GO:0004180">
    <property type="term" value="F:carboxypeptidase activity"/>
    <property type="evidence" value="ECO:0007669"/>
    <property type="project" value="UniProtKB-KW"/>
</dbReference>
<dbReference type="Pfam" id="PF01432">
    <property type="entry name" value="Peptidase_M3"/>
    <property type="match status" value="1"/>
</dbReference>
<dbReference type="InterPro" id="IPR045090">
    <property type="entry name" value="Pept_M3A_M3B"/>
</dbReference>
<evidence type="ECO:0000313" key="10">
    <source>
        <dbReference type="Proteomes" id="UP001185069"/>
    </source>
</evidence>
<protein>
    <submittedName>
        <fullName evidence="9">Peptidyl-dipeptidase Dcp</fullName>
        <ecNumber evidence="9">3.4.15.5</ecNumber>
    </submittedName>
</protein>
<evidence type="ECO:0000256" key="4">
    <source>
        <dbReference type="ARBA" id="ARBA00022801"/>
    </source>
</evidence>
<evidence type="ECO:0000256" key="2">
    <source>
        <dbReference type="ARBA" id="ARBA00022670"/>
    </source>
</evidence>
<evidence type="ECO:0000256" key="5">
    <source>
        <dbReference type="ARBA" id="ARBA00022833"/>
    </source>
</evidence>
<evidence type="ECO:0000256" key="1">
    <source>
        <dbReference type="ARBA" id="ARBA00006040"/>
    </source>
</evidence>
<keyword evidence="6 7" id="KW-0482">Metalloprotease</keyword>
<dbReference type="Proteomes" id="UP001185069">
    <property type="component" value="Unassembled WGS sequence"/>
</dbReference>
<dbReference type="CDD" id="cd06456">
    <property type="entry name" value="M3A_DCP"/>
    <property type="match status" value="1"/>
</dbReference>
<keyword evidence="5 7" id="KW-0862">Zinc</keyword>
<comment type="caution">
    <text evidence="9">The sequence shown here is derived from an EMBL/GenBank/DDBJ whole genome shotgun (WGS) entry which is preliminary data.</text>
</comment>
<dbReference type="PANTHER" id="PTHR43660:SF1">
    <property type="entry name" value="DIPEPTIDYL CARBOXYPEPTIDASE"/>
    <property type="match status" value="1"/>
</dbReference>
<dbReference type="RefSeq" id="WP_309795154.1">
    <property type="nucleotide sequence ID" value="NZ_BAAAHY010000006.1"/>
</dbReference>
<sequence>MPTSDQDSLRNPLLHDSPLPYGLPDFEAIRTEHYLPAFAAGFQAHLAEIAAIRSNPEPADFQNTAEAMERSGRLLRNVSYVFFNLASADASAEIQEIEREIAPQLSAHSDAITLDSTLYARFAAIETDGLADEAQRLVAEYLDEFRRLGAALDEPAKARLRELNSALAELSTRFGQDSVANMNRAAVLVSDPAELAGLSDVEISAAAEAADQAGHPGGYLLTLILPSNQPALAALENRDVRQRLHTASVQRGATPDGIETLPTAKQIAALRAERAELLGFANHAEFETANQTAPSLTAIGSMLASLAPAAVRNAAAEAAALAEQAGHPIEAWDWSFYAEKVRAARFDIDLAALKPYFELDRVLHDGVFFAANRLYGLTFELRDDLPGYHPDVRVWEVKNRDGSGLGLFLGDYFTRDSKNGGAWMNELVAQSDLLDERPVVVNNLNISKPAAGKPALLSYDEVVTCFHEFGHALHGLFSEVTYPRFSGTNVPRDFVEYPSQVNEMWILWPEVVANYARHHETDEPLAPEIIDRLRAASLWGEGFATTEYLGAALLDQAWHQLAAGVDPGDPLEFETKALQAAGVDLPQVPPRYRTGYFNHIFASGYSAGYYAYIWSEVLDADTVEWFKEHGGLTADNGEHFRRELLSRGNRINPLQAFRNFRGRDAQIQPLLDRRGLN</sequence>
<name>A0ABU1J620_9MICC</name>
<evidence type="ECO:0000259" key="8">
    <source>
        <dbReference type="Pfam" id="PF01432"/>
    </source>
</evidence>
<gene>
    <name evidence="9" type="ORF">JOE69_000105</name>
</gene>
<evidence type="ECO:0000256" key="3">
    <source>
        <dbReference type="ARBA" id="ARBA00022723"/>
    </source>
</evidence>
<proteinExistence type="inferred from homology"/>
<dbReference type="GO" id="GO:0008241">
    <property type="term" value="F:peptidyl-dipeptidase activity"/>
    <property type="evidence" value="ECO:0007669"/>
    <property type="project" value="UniProtKB-EC"/>
</dbReference>
<reference evidence="9 10" key="1">
    <citation type="submission" date="2023-07" db="EMBL/GenBank/DDBJ databases">
        <title>Sequencing the genomes of 1000 actinobacteria strains.</title>
        <authorList>
            <person name="Klenk H.-P."/>
        </authorList>
    </citation>
    <scope>NUCLEOTIDE SEQUENCE [LARGE SCALE GENOMIC DNA]</scope>
    <source>
        <strain evidence="9 10">DSM 14555</strain>
    </source>
</reference>